<dbReference type="SMART" id="SM00062">
    <property type="entry name" value="PBPb"/>
    <property type="match status" value="1"/>
</dbReference>
<organism evidence="5 6">
    <name type="scientific">Hyphobacterium lacteum</name>
    <dbReference type="NCBI Taxonomy" id="3116575"/>
    <lineage>
        <taxon>Bacteria</taxon>
        <taxon>Pseudomonadati</taxon>
        <taxon>Pseudomonadota</taxon>
        <taxon>Alphaproteobacteria</taxon>
        <taxon>Maricaulales</taxon>
        <taxon>Maricaulaceae</taxon>
        <taxon>Hyphobacterium</taxon>
    </lineage>
</organism>
<reference evidence="5 6" key="1">
    <citation type="submission" date="2024-01" db="EMBL/GenBank/DDBJ databases">
        <title>Hyphobacterium bacterium isolated from marine sediment.</title>
        <authorList>
            <person name="Zhao S."/>
        </authorList>
    </citation>
    <scope>NUCLEOTIDE SEQUENCE [LARGE SCALE GENOMIC DNA]</scope>
    <source>
        <strain evidence="6">HN65</strain>
    </source>
</reference>
<name>A0ABU7LM28_9PROT</name>
<dbReference type="InterPro" id="IPR001638">
    <property type="entry name" value="Solute-binding_3/MltF_N"/>
</dbReference>
<dbReference type="Proteomes" id="UP001354971">
    <property type="component" value="Unassembled WGS sequence"/>
</dbReference>
<dbReference type="EMBL" id="JAZDRP010000001">
    <property type="protein sequence ID" value="MEE2524993.1"/>
    <property type="molecule type" value="Genomic_DNA"/>
</dbReference>
<dbReference type="PANTHER" id="PTHR30085">
    <property type="entry name" value="AMINO ACID ABC TRANSPORTER PERMEASE"/>
    <property type="match status" value="1"/>
</dbReference>
<evidence type="ECO:0000256" key="2">
    <source>
        <dbReference type="ARBA" id="ARBA00022448"/>
    </source>
</evidence>
<dbReference type="RefSeq" id="WP_330197657.1">
    <property type="nucleotide sequence ID" value="NZ_JAZDRP010000001.1"/>
</dbReference>
<evidence type="ECO:0000259" key="4">
    <source>
        <dbReference type="SMART" id="SM00062"/>
    </source>
</evidence>
<comment type="similarity">
    <text evidence="1">Belongs to the bacterial solute-binding protein 3 family.</text>
</comment>
<keyword evidence="6" id="KW-1185">Reference proteome</keyword>
<dbReference type="InterPro" id="IPR051455">
    <property type="entry name" value="Bact_solute-bind_prot3"/>
</dbReference>
<sequence>MSPLSFLSPRRLREAAIVTLGGLAGVALDSGEVANSGSTLRAIETRGELICGVDGNLVGFSSQNDDGDWVGFDADLCRAYAAAILGDPDDVRFVPVTTVERFQMLADGEVDLLVRNTSWTFARDVGQDFDFAGIAYFDGQGFMVPADLGISSARDINGARVCVQASTTTALNLDDYIAANNLDVDVIEYDTALGGLEGYVGGECDVYTNDLSSLAGLRVSLDNPAEHILLPDVISKEPLGPVIRSGDSHFHDVAQWVLYTLIAAEEFGVTSDNVAALAQNSRNREVLRMLGGQDDFGSRLGLEVDFAVTMIAATGNYGDIFNRNLGSGSELGLRRGLNAQWTEGGLLYSPPFR</sequence>
<keyword evidence="3" id="KW-0732">Signal</keyword>
<dbReference type="CDD" id="cd13692">
    <property type="entry name" value="PBP2_BztA"/>
    <property type="match status" value="1"/>
</dbReference>
<proteinExistence type="inferred from homology"/>
<keyword evidence="2" id="KW-0813">Transport</keyword>
<dbReference type="Pfam" id="PF00497">
    <property type="entry name" value="SBP_bac_3"/>
    <property type="match status" value="1"/>
</dbReference>
<evidence type="ECO:0000313" key="6">
    <source>
        <dbReference type="Proteomes" id="UP001354971"/>
    </source>
</evidence>
<gene>
    <name evidence="5" type="ORF">V0U79_01330</name>
</gene>
<dbReference type="SUPFAM" id="SSF53850">
    <property type="entry name" value="Periplasmic binding protein-like II"/>
    <property type="match status" value="1"/>
</dbReference>
<evidence type="ECO:0000256" key="3">
    <source>
        <dbReference type="ARBA" id="ARBA00022729"/>
    </source>
</evidence>
<evidence type="ECO:0000313" key="5">
    <source>
        <dbReference type="EMBL" id="MEE2524993.1"/>
    </source>
</evidence>
<protein>
    <submittedName>
        <fullName evidence="5">Amino acid ABC transporter substrate-binding protein</fullName>
    </submittedName>
</protein>
<comment type="caution">
    <text evidence="5">The sequence shown here is derived from an EMBL/GenBank/DDBJ whole genome shotgun (WGS) entry which is preliminary data.</text>
</comment>
<dbReference type="Gene3D" id="3.40.190.10">
    <property type="entry name" value="Periplasmic binding protein-like II"/>
    <property type="match status" value="2"/>
</dbReference>
<evidence type="ECO:0000256" key="1">
    <source>
        <dbReference type="ARBA" id="ARBA00010333"/>
    </source>
</evidence>
<dbReference type="PANTHER" id="PTHR30085:SF7">
    <property type="entry name" value="AMINO-ACID ABC TRANSPORTER-BINDING PROTEIN YHDW-RELATED"/>
    <property type="match status" value="1"/>
</dbReference>
<feature type="domain" description="Solute-binding protein family 3/N-terminal" evidence="4">
    <location>
        <begin position="48"/>
        <end position="272"/>
    </location>
</feature>
<accession>A0ABU7LM28</accession>